<proteinExistence type="inferred from homology"/>
<dbReference type="FunFam" id="2.160.10.10:FF:000008">
    <property type="entry name" value="Maltose O-acetyltransferase"/>
    <property type="match status" value="1"/>
</dbReference>
<dbReference type="RefSeq" id="WP_010781036.1">
    <property type="nucleotide sequence ID" value="NZ_ASWH01000001.1"/>
</dbReference>
<dbReference type="PATRIC" id="fig|1158614.3.peg.2656"/>
<dbReference type="AlphaFoldDB" id="R2VCP2"/>
<dbReference type="GO" id="GO:0008870">
    <property type="term" value="F:galactoside O-acetyltransferase activity"/>
    <property type="evidence" value="ECO:0007669"/>
    <property type="project" value="TreeGrafter"/>
</dbReference>
<keyword evidence="4 5" id="KW-0012">Acyltransferase</keyword>
<dbReference type="HOGENOM" id="CLU_051638_3_0_9"/>
<dbReference type="PROSITE" id="PS00101">
    <property type="entry name" value="HEXAPEP_TRANSFERASES"/>
    <property type="match status" value="1"/>
</dbReference>
<dbReference type="PANTHER" id="PTHR43017:SF1">
    <property type="entry name" value="ACETYLTRANSFERASE YJL218W-RELATED"/>
    <property type="match status" value="1"/>
</dbReference>
<evidence type="ECO:0000256" key="4">
    <source>
        <dbReference type="ARBA" id="ARBA00023315"/>
    </source>
</evidence>
<dbReference type="InterPro" id="IPR018357">
    <property type="entry name" value="Hexapep_transf_CS"/>
</dbReference>
<evidence type="ECO:0000256" key="1">
    <source>
        <dbReference type="ARBA" id="ARBA00007274"/>
    </source>
</evidence>
<keyword evidence="2 5" id="KW-0808">Transferase</keyword>
<keyword evidence="3" id="KW-0677">Repeat</keyword>
<dbReference type="InterPro" id="IPR024688">
    <property type="entry name" value="Mac_dom"/>
</dbReference>
<dbReference type="EMBL" id="ASWH01000001">
    <property type="protein sequence ID" value="EOW82002.1"/>
    <property type="molecule type" value="Genomic_DNA"/>
</dbReference>
<dbReference type="Gene3D" id="2.160.10.10">
    <property type="entry name" value="Hexapeptide repeat proteins"/>
    <property type="match status" value="1"/>
</dbReference>
<dbReference type="Proteomes" id="UP000014160">
    <property type="component" value="Unassembled WGS sequence"/>
</dbReference>
<comment type="similarity">
    <text evidence="1 5">Belongs to the transferase hexapeptide repeat family.</text>
</comment>
<dbReference type="SMART" id="SM01266">
    <property type="entry name" value="Mac"/>
    <property type="match status" value="1"/>
</dbReference>
<dbReference type="Pfam" id="PF00132">
    <property type="entry name" value="Hexapep"/>
    <property type="match status" value="1"/>
</dbReference>
<accession>R2VCP2</accession>
<gene>
    <name evidence="8" type="ORF">I592_01303</name>
    <name evidence="7" type="ORF">UKC_02663</name>
</gene>
<feature type="domain" description="Maltose/galactoside acetyltransferase" evidence="6">
    <location>
        <begin position="5"/>
        <end position="59"/>
    </location>
</feature>
<comment type="caution">
    <text evidence="7">The sequence shown here is derived from an EMBL/GenBank/DDBJ whole genome shotgun (WGS) entry which is preliminary data.</text>
</comment>
<evidence type="ECO:0000313" key="9">
    <source>
        <dbReference type="Proteomes" id="UP000013750"/>
    </source>
</evidence>
<dbReference type="Pfam" id="PF12464">
    <property type="entry name" value="Mac"/>
    <property type="match status" value="1"/>
</dbReference>
<evidence type="ECO:0000313" key="8">
    <source>
        <dbReference type="EMBL" id="EOW82002.1"/>
    </source>
</evidence>
<reference evidence="7 9" key="1">
    <citation type="submission" date="2013-02" db="EMBL/GenBank/DDBJ databases">
        <title>The Genome Sequence of Enterococcus gilvus ATCC BAA-350.</title>
        <authorList>
            <consortium name="The Broad Institute Genome Sequencing Platform"/>
            <consortium name="The Broad Institute Genome Sequencing Center for Infectious Disease"/>
            <person name="Earl A.M."/>
            <person name="Gilmore M.S."/>
            <person name="Lebreton F."/>
            <person name="Walker B."/>
            <person name="Young S.K."/>
            <person name="Zeng Q."/>
            <person name="Gargeya S."/>
            <person name="Fitzgerald M."/>
            <person name="Haas B."/>
            <person name="Abouelleil A."/>
            <person name="Alvarado L."/>
            <person name="Arachchi H.M."/>
            <person name="Berlin A.M."/>
            <person name="Chapman S.B."/>
            <person name="Dewar J."/>
            <person name="Goldberg J."/>
            <person name="Griggs A."/>
            <person name="Gujja S."/>
            <person name="Hansen M."/>
            <person name="Howarth C."/>
            <person name="Imamovic A."/>
            <person name="Larimer J."/>
            <person name="McCowan C."/>
            <person name="Murphy C."/>
            <person name="Neiman D."/>
            <person name="Pearson M."/>
            <person name="Priest M."/>
            <person name="Roberts A."/>
            <person name="Saif S."/>
            <person name="Shea T."/>
            <person name="Sisk P."/>
            <person name="Sykes S."/>
            <person name="Wortman J."/>
            <person name="Nusbaum C."/>
            <person name="Birren B."/>
        </authorList>
    </citation>
    <scope>NUCLEOTIDE SEQUENCE [LARGE SCALE GENOMIC DNA]</scope>
    <source>
        <strain evidence="7 9">ATCC BAA-350</strain>
    </source>
</reference>
<dbReference type="CDD" id="cd03357">
    <property type="entry name" value="LbH_MAT_GAT"/>
    <property type="match status" value="1"/>
</dbReference>
<dbReference type="InterPro" id="IPR001451">
    <property type="entry name" value="Hexapep"/>
</dbReference>
<dbReference type="eggNOG" id="COG0110">
    <property type="taxonomic scope" value="Bacteria"/>
</dbReference>
<protein>
    <recommendedName>
        <fullName evidence="5">Acetyltransferase</fullName>
        <ecNumber evidence="5">2.3.1.-</ecNumber>
    </recommendedName>
</protein>
<evidence type="ECO:0000256" key="2">
    <source>
        <dbReference type="ARBA" id="ARBA00022679"/>
    </source>
</evidence>
<organism evidence="7 9">
    <name type="scientific">Enterococcus gilvus ATCC BAA-350</name>
    <dbReference type="NCBI Taxonomy" id="1158614"/>
    <lineage>
        <taxon>Bacteria</taxon>
        <taxon>Bacillati</taxon>
        <taxon>Bacillota</taxon>
        <taxon>Bacilli</taxon>
        <taxon>Lactobacillales</taxon>
        <taxon>Enterococcaceae</taxon>
        <taxon>Enterococcus</taxon>
    </lineage>
</organism>
<evidence type="ECO:0000256" key="5">
    <source>
        <dbReference type="RuleBase" id="RU367021"/>
    </source>
</evidence>
<dbReference type="InterPro" id="IPR011004">
    <property type="entry name" value="Trimer_LpxA-like_sf"/>
</dbReference>
<evidence type="ECO:0000259" key="6">
    <source>
        <dbReference type="SMART" id="SM01266"/>
    </source>
</evidence>
<dbReference type="EMBL" id="AJDQ01000008">
    <property type="protein sequence ID" value="EOI55455.1"/>
    <property type="molecule type" value="Genomic_DNA"/>
</dbReference>
<dbReference type="PANTHER" id="PTHR43017">
    <property type="entry name" value="GALACTOSIDE O-ACETYLTRANSFERASE"/>
    <property type="match status" value="1"/>
</dbReference>
<dbReference type="Proteomes" id="UP000013750">
    <property type="component" value="Unassembled WGS sequence"/>
</dbReference>
<dbReference type="OrthoDB" id="9812571at2"/>
<name>R2VCP2_9ENTE</name>
<evidence type="ECO:0000313" key="7">
    <source>
        <dbReference type="EMBL" id="EOI55455.1"/>
    </source>
</evidence>
<evidence type="ECO:0000313" key="10">
    <source>
        <dbReference type="Proteomes" id="UP000014160"/>
    </source>
</evidence>
<dbReference type="SUPFAM" id="SSF51161">
    <property type="entry name" value="Trimeric LpxA-like enzymes"/>
    <property type="match status" value="1"/>
</dbReference>
<evidence type="ECO:0000256" key="3">
    <source>
        <dbReference type="ARBA" id="ARBA00022737"/>
    </source>
</evidence>
<dbReference type="EC" id="2.3.1.-" evidence="5"/>
<sequence length="205" mass="22954">MKTQKERMIQGEMYMPNDDELRLLNFKNRTLISEYNSTTVTQKSRRKEILKNLLGKTGESFHFEPPFHCDYGENIVIGENFYANFDCIMLDVAPITIGENVLLGPRVSFYTPGHPIDHEIRNSGLEFATAINVGNNVWIGGSTVINPGVTIGNNVVIGSGSVVTKDIPDNVVAAGVPCKVLREITASDTKYWKEKKKAYERDIEL</sequence>
<reference evidence="8 10" key="2">
    <citation type="submission" date="2013-03" db="EMBL/GenBank/DDBJ databases">
        <title>The Genome Sequence of Enterococcus gilvus ATCC BAA-350 (PacBio/Illumina hybrid assembly).</title>
        <authorList>
            <consortium name="The Broad Institute Genomics Platform"/>
            <consortium name="The Broad Institute Genome Sequencing Center for Infectious Disease"/>
            <person name="Earl A."/>
            <person name="Russ C."/>
            <person name="Gilmore M."/>
            <person name="Surin D."/>
            <person name="Walker B."/>
            <person name="Young S."/>
            <person name="Zeng Q."/>
            <person name="Gargeya S."/>
            <person name="Fitzgerald M."/>
            <person name="Haas B."/>
            <person name="Abouelleil A."/>
            <person name="Allen A.W."/>
            <person name="Alvarado L."/>
            <person name="Arachchi H.M."/>
            <person name="Berlin A.M."/>
            <person name="Chapman S.B."/>
            <person name="Gainer-Dewar J."/>
            <person name="Goldberg J."/>
            <person name="Griggs A."/>
            <person name="Gujja S."/>
            <person name="Hansen M."/>
            <person name="Howarth C."/>
            <person name="Imamovic A."/>
            <person name="Ireland A."/>
            <person name="Larimer J."/>
            <person name="McCowan C."/>
            <person name="Murphy C."/>
            <person name="Pearson M."/>
            <person name="Poon T.W."/>
            <person name="Priest M."/>
            <person name="Roberts A."/>
            <person name="Saif S."/>
            <person name="Shea T."/>
            <person name="Sisk P."/>
            <person name="Sykes S."/>
            <person name="Wortman J."/>
            <person name="Nusbaum C."/>
            <person name="Birren B."/>
        </authorList>
    </citation>
    <scope>NUCLEOTIDE SEQUENCE [LARGE SCALE GENOMIC DNA]</scope>
    <source>
        <strain evidence="8 10">ATCC BAA-350</strain>
    </source>
</reference>
<dbReference type="InterPro" id="IPR039369">
    <property type="entry name" value="LacA-like"/>
</dbReference>
<keyword evidence="10" id="KW-1185">Reference proteome</keyword>